<comment type="caution">
    <text evidence="1">The sequence shown here is derived from an EMBL/GenBank/DDBJ whole genome shotgun (WGS) entry which is preliminary data.</text>
</comment>
<evidence type="ECO:0000313" key="2">
    <source>
        <dbReference type="Proteomes" id="UP001242368"/>
    </source>
</evidence>
<dbReference type="EMBL" id="JAUFQU010000001">
    <property type="protein sequence ID" value="MDN3708702.1"/>
    <property type="molecule type" value="Genomic_DNA"/>
</dbReference>
<name>A0ABT8CYQ7_9FLAO</name>
<protein>
    <submittedName>
        <fullName evidence="1">Uncharacterized protein</fullName>
    </submittedName>
</protein>
<dbReference type="Proteomes" id="UP001242368">
    <property type="component" value="Unassembled WGS sequence"/>
</dbReference>
<gene>
    <name evidence="1" type="ORF">QW060_16490</name>
</gene>
<keyword evidence="2" id="KW-1185">Reference proteome</keyword>
<reference evidence="2" key="1">
    <citation type="journal article" date="2019" name="Int. J. Syst. Evol. Microbiol.">
        <title>The Global Catalogue of Microorganisms (GCM) 10K type strain sequencing project: providing services to taxonomists for standard genome sequencing and annotation.</title>
        <authorList>
            <consortium name="The Broad Institute Genomics Platform"/>
            <consortium name="The Broad Institute Genome Sequencing Center for Infectious Disease"/>
            <person name="Wu L."/>
            <person name="Ma J."/>
        </authorList>
    </citation>
    <scope>NUCLEOTIDE SEQUENCE [LARGE SCALE GENOMIC DNA]</scope>
    <source>
        <strain evidence="2">CECT 7184</strain>
    </source>
</reference>
<dbReference type="RefSeq" id="WP_290364555.1">
    <property type="nucleotide sequence ID" value="NZ_JAUFQU010000001.1"/>
</dbReference>
<proteinExistence type="predicted"/>
<organism evidence="1 2">
    <name type="scientific">Paenimyroides ceti</name>
    <dbReference type="NCBI Taxonomy" id="395087"/>
    <lineage>
        <taxon>Bacteria</taxon>
        <taxon>Pseudomonadati</taxon>
        <taxon>Bacteroidota</taxon>
        <taxon>Flavobacteriia</taxon>
        <taxon>Flavobacteriales</taxon>
        <taxon>Flavobacteriaceae</taxon>
        <taxon>Paenimyroides</taxon>
    </lineage>
</organism>
<evidence type="ECO:0000313" key="1">
    <source>
        <dbReference type="EMBL" id="MDN3708702.1"/>
    </source>
</evidence>
<accession>A0ABT8CYQ7</accession>
<sequence>MNNKCYAIRFTEPDTALVSWILCSSSRTVLPSFYDILKYICALIIVNKG</sequence>